<keyword evidence="1" id="KW-1133">Transmembrane helix</keyword>
<evidence type="ECO:0000313" key="4">
    <source>
        <dbReference type="Proteomes" id="UP000320735"/>
    </source>
</evidence>
<feature type="transmembrane region" description="Helical" evidence="1">
    <location>
        <begin position="262"/>
        <end position="279"/>
    </location>
</feature>
<feature type="transmembrane region" description="Helical" evidence="1">
    <location>
        <begin position="365"/>
        <end position="386"/>
    </location>
</feature>
<evidence type="ECO:0000256" key="1">
    <source>
        <dbReference type="SAM" id="Phobius"/>
    </source>
</evidence>
<sequence>MVESAHAAKILRAVILITGVLWLANPQSTLRAEDSPTARSADDPARISVIPAKPLRRQTVENPPQTNLQSNWRFSAIQWYFAACSFIIGACVGSFLNVVIYRLPLGMGLLRADSHCPRCKMPIAFRDNVPIIAWLKLRGRCRECAAPIPPRYMFVELATALIFLMLAIVELLSGGANLPGYGLVDTSVSPLAALNGELIGIYFTHCFLASALLCCVLIAADGHVLPKSLVIPTIVVGIFSPFRADTSLPLPANWPAADLTQAALGLVVGGLLGACIGIAERYDIDGKKRQRNLTIVLAIIGSYLGWDMSLLAAGLTVIALLTVSLFGKHLPFLERIPTVFFPAITVLFLIPFWSLWTAANRWSNLQLHVLVLTCIVMVLIIISLFARHLRMRHQTSHEAVTPI</sequence>
<keyword evidence="1" id="KW-0472">Membrane</keyword>
<reference evidence="3 4" key="1">
    <citation type="submission" date="2019-02" db="EMBL/GenBank/DDBJ databases">
        <title>Deep-cultivation of Planctomycetes and their phenomic and genomic characterization uncovers novel biology.</title>
        <authorList>
            <person name="Wiegand S."/>
            <person name="Jogler M."/>
            <person name="Boedeker C."/>
            <person name="Pinto D."/>
            <person name="Vollmers J."/>
            <person name="Rivas-Marin E."/>
            <person name="Kohn T."/>
            <person name="Peeters S.H."/>
            <person name="Heuer A."/>
            <person name="Rast P."/>
            <person name="Oberbeckmann S."/>
            <person name="Bunk B."/>
            <person name="Jeske O."/>
            <person name="Meyerdierks A."/>
            <person name="Storesund J.E."/>
            <person name="Kallscheuer N."/>
            <person name="Luecker S."/>
            <person name="Lage O.M."/>
            <person name="Pohl T."/>
            <person name="Merkel B.J."/>
            <person name="Hornburger P."/>
            <person name="Mueller R.-W."/>
            <person name="Bruemmer F."/>
            <person name="Labrenz M."/>
            <person name="Spormann A.M."/>
            <person name="Op Den Camp H."/>
            <person name="Overmann J."/>
            <person name="Amann R."/>
            <person name="Jetten M.S.M."/>
            <person name="Mascher T."/>
            <person name="Medema M.H."/>
            <person name="Devos D.P."/>
            <person name="Kaster A.-K."/>
            <person name="Ovreas L."/>
            <person name="Rohde M."/>
            <person name="Galperin M.Y."/>
            <person name="Jogler C."/>
        </authorList>
    </citation>
    <scope>NUCLEOTIDE SEQUENCE [LARGE SCALE GENOMIC DNA]</scope>
    <source>
        <strain evidence="3 4">CA54</strain>
    </source>
</reference>
<dbReference type="GO" id="GO:0005886">
    <property type="term" value="C:plasma membrane"/>
    <property type="evidence" value="ECO:0007669"/>
    <property type="project" value="TreeGrafter"/>
</dbReference>
<evidence type="ECO:0000313" key="3">
    <source>
        <dbReference type="EMBL" id="TWU12039.1"/>
    </source>
</evidence>
<keyword evidence="4" id="KW-1185">Reference proteome</keyword>
<dbReference type="OrthoDB" id="9789291at2"/>
<dbReference type="Pfam" id="PF06750">
    <property type="entry name" value="A24_N_bact"/>
    <property type="match status" value="1"/>
</dbReference>
<feature type="domain" description="Prepilin peptidase A24 N-terminal" evidence="2">
    <location>
        <begin position="87"/>
        <end position="168"/>
    </location>
</feature>
<accession>A0A5C6BLN9</accession>
<feature type="transmembrane region" description="Helical" evidence="1">
    <location>
        <begin position="224"/>
        <end position="242"/>
    </location>
</feature>
<proteinExistence type="predicted"/>
<keyword evidence="1" id="KW-0812">Transmembrane</keyword>
<feature type="transmembrane region" description="Helical" evidence="1">
    <location>
        <begin position="339"/>
        <end position="359"/>
    </location>
</feature>
<dbReference type="AlphaFoldDB" id="A0A5C6BLN9"/>
<dbReference type="InterPro" id="IPR050882">
    <property type="entry name" value="Prepilin_peptidase/N-MTase"/>
</dbReference>
<gene>
    <name evidence="3" type="primary">outO</name>
    <name evidence="3" type="ORF">CA54_08550</name>
</gene>
<organism evidence="3 4">
    <name type="scientific">Symmachiella macrocystis</name>
    <dbReference type="NCBI Taxonomy" id="2527985"/>
    <lineage>
        <taxon>Bacteria</taxon>
        <taxon>Pseudomonadati</taxon>
        <taxon>Planctomycetota</taxon>
        <taxon>Planctomycetia</taxon>
        <taxon>Planctomycetales</taxon>
        <taxon>Planctomycetaceae</taxon>
        <taxon>Symmachiella</taxon>
    </lineage>
</organism>
<feature type="transmembrane region" description="Helical" evidence="1">
    <location>
        <begin position="157"/>
        <end position="178"/>
    </location>
</feature>
<dbReference type="EMBL" id="SJPP01000001">
    <property type="protein sequence ID" value="TWU12039.1"/>
    <property type="molecule type" value="Genomic_DNA"/>
</dbReference>
<name>A0A5C6BLN9_9PLAN</name>
<protein>
    <submittedName>
        <fullName evidence="3">Type 4 prepilin-like proteins leader peptide-processing enzyme</fullName>
    </submittedName>
</protein>
<evidence type="ECO:0000259" key="2">
    <source>
        <dbReference type="Pfam" id="PF06750"/>
    </source>
</evidence>
<comment type="caution">
    <text evidence="3">The sequence shown here is derived from an EMBL/GenBank/DDBJ whole genome shotgun (WGS) entry which is preliminary data.</text>
</comment>
<feature type="transmembrane region" description="Helical" evidence="1">
    <location>
        <begin position="198"/>
        <end position="219"/>
    </location>
</feature>
<dbReference type="PANTHER" id="PTHR30487">
    <property type="entry name" value="TYPE 4 PREPILIN-LIKE PROTEINS LEADER PEPTIDE-PROCESSING ENZYME"/>
    <property type="match status" value="1"/>
</dbReference>
<dbReference type="RefSeq" id="WP_146369558.1">
    <property type="nucleotide sequence ID" value="NZ_SJPP01000001.1"/>
</dbReference>
<feature type="transmembrane region" description="Helical" evidence="1">
    <location>
        <begin position="77"/>
        <end position="101"/>
    </location>
</feature>
<dbReference type="PANTHER" id="PTHR30487:SF0">
    <property type="entry name" value="PREPILIN LEADER PEPTIDASE_N-METHYLTRANSFERASE-RELATED"/>
    <property type="match status" value="1"/>
</dbReference>
<dbReference type="InterPro" id="IPR010627">
    <property type="entry name" value="Prepilin_pept_A24_N"/>
</dbReference>
<dbReference type="GO" id="GO:0006465">
    <property type="term" value="P:signal peptide processing"/>
    <property type="evidence" value="ECO:0007669"/>
    <property type="project" value="TreeGrafter"/>
</dbReference>
<dbReference type="GO" id="GO:0004190">
    <property type="term" value="F:aspartic-type endopeptidase activity"/>
    <property type="evidence" value="ECO:0007669"/>
    <property type="project" value="TreeGrafter"/>
</dbReference>
<dbReference type="Proteomes" id="UP000320735">
    <property type="component" value="Unassembled WGS sequence"/>
</dbReference>